<evidence type="ECO:0008006" key="3">
    <source>
        <dbReference type="Google" id="ProtNLM"/>
    </source>
</evidence>
<reference evidence="1" key="1">
    <citation type="journal article" date="2014" name="Int. J. Syst. Evol. Microbiol.">
        <title>Complete genome sequence of Corynebacterium casei LMG S-19264T (=DSM 44701T), isolated from a smear-ripened cheese.</title>
        <authorList>
            <consortium name="US DOE Joint Genome Institute (JGI-PGF)"/>
            <person name="Walter F."/>
            <person name="Albersmeier A."/>
            <person name="Kalinowski J."/>
            <person name="Ruckert C."/>
        </authorList>
    </citation>
    <scope>NUCLEOTIDE SEQUENCE</scope>
    <source>
        <strain evidence="1">JCM 4646</strain>
    </source>
</reference>
<keyword evidence="2" id="KW-1185">Reference proteome</keyword>
<protein>
    <recommendedName>
        <fullName evidence="3">Resolvase/invertase-type recombinase catalytic domain-containing protein</fullName>
    </recommendedName>
</protein>
<evidence type="ECO:0000313" key="1">
    <source>
        <dbReference type="EMBL" id="GHH78931.1"/>
    </source>
</evidence>
<dbReference type="EMBL" id="BNBO01000040">
    <property type="protein sequence ID" value="GHH78931.1"/>
    <property type="molecule type" value="Genomic_DNA"/>
</dbReference>
<dbReference type="Proteomes" id="UP000617734">
    <property type="component" value="Unassembled WGS sequence"/>
</dbReference>
<organism evidence="1 2">
    <name type="scientific">Kitasatospora indigofera</name>
    <dbReference type="NCBI Taxonomy" id="67307"/>
    <lineage>
        <taxon>Bacteria</taxon>
        <taxon>Bacillati</taxon>
        <taxon>Actinomycetota</taxon>
        <taxon>Actinomycetes</taxon>
        <taxon>Kitasatosporales</taxon>
        <taxon>Streptomycetaceae</taxon>
        <taxon>Kitasatospora</taxon>
    </lineage>
</organism>
<evidence type="ECO:0000313" key="2">
    <source>
        <dbReference type="Proteomes" id="UP000617734"/>
    </source>
</evidence>
<comment type="caution">
    <text evidence="1">The sequence shown here is derived from an EMBL/GenBank/DDBJ whole genome shotgun (WGS) entry which is preliminary data.</text>
</comment>
<name>A0A919G7M3_9ACTN</name>
<proteinExistence type="predicted"/>
<dbReference type="AlphaFoldDB" id="A0A919G7M3"/>
<gene>
    <name evidence="1" type="ORF">GCM10018781_55740</name>
</gene>
<accession>A0A919G7M3</accession>
<reference evidence="1" key="2">
    <citation type="submission" date="2020-09" db="EMBL/GenBank/DDBJ databases">
        <authorList>
            <person name="Sun Q."/>
            <person name="Ohkuma M."/>
        </authorList>
    </citation>
    <scope>NUCLEOTIDE SEQUENCE</scope>
    <source>
        <strain evidence="1">JCM 4646</strain>
    </source>
</reference>
<sequence>MLQEPPHLPVGRVSVALYVVTNDPTLAEALAEHCRRYAEAREWDVAVCAEDQLPEQPLDQRTGWNSVTAALSGGSASGIVTWTRSMVAATGDSWDQLAALVADRGAFLAAAALDTPDGRTHLAQ</sequence>